<dbReference type="EMBL" id="BLXT01001916">
    <property type="protein sequence ID" value="GFN89221.1"/>
    <property type="molecule type" value="Genomic_DNA"/>
</dbReference>
<evidence type="ECO:0000313" key="2">
    <source>
        <dbReference type="EMBL" id="GFN89221.1"/>
    </source>
</evidence>
<evidence type="ECO:0000313" key="3">
    <source>
        <dbReference type="Proteomes" id="UP000735302"/>
    </source>
</evidence>
<proteinExistence type="predicted"/>
<gene>
    <name evidence="2" type="ORF">PoB_001572700</name>
</gene>
<dbReference type="Proteomes" id="UP000735302">
    <property type="component" value="Unassembled WGS sequence"/>
</dbReference>
<keyword evidence="3" id="KW-1185">Reference proteome</keyword>
<organism evidence="2 3">
    <name type="scientific">Plakobranchus ocellatus</name>
    <dbReference type="NCBI Taxonomy" id="259542"/>
    <lineage>
        <taxon>Eukaryota</taxon>
        <taxon>Metazoa</taxon>
        <taxon>Spiralia</taxon>
        <taxon>Lophotrochozoa</taxon>
        <taxon>Mollusca</taxon>
        <taxon>Gastropoda</taxon>
        <taxon>Heterobranchia</taxon>
        <taxon>Euthyneura</taxon>
        <taxon>Panpulmonata</taxon>
        <taxon>Sacoglossa</taxon>
        <taxon>Placobranchoidea</taxon>
        <taxon>Plakobranchidae</taxon>
        <taxon>Plakobranchus</taxon>
    </lineage>
</organism>
<name>A0AAV3Z202_9GAST</name>
<feature type="region of interest" description="Disordered" evidence="1">
    <location>
        <begin position="1"/>
        <end position="22"/>
    </location>
</feature>
<reference evidence="2 3" key="1">
    <citation type="journal article" date="2021" name="Elife">
        <title>Chloroplast acquisition without the gene transfer in kleptoplastic sea slugs, Plakobranchus ocellatus.</title>
        <authorList>
            <person name="Maeda T."/>
            <person name="Takahashi S."/>
            <person name="Yoshida T."/>
            <person name="Shimamura S."/>
            <person name="Takaki Y."/>
            <person name="Nagai Y."/>
            <person name="Toyoda A."/>
            <person name="Suzuki Y."/>
            <person name="Arimoto A."/>
            <person name="Ishii H."/>
            <person name="Satoh N."/>
            <person name="Nishiyama T."/>
            <person name="Hasebe M."/>
            <person name="Maruyama T."/>
            <person name="Minagawa J."/>
            <person name="Obokata J."/>
            <person name="Shigenobu S."/>
        </authorList>
    </citation>
    <scope>NUCLEOTIDE SEQUENCE [LARGE SCALE GENOMIC DNA]</scope>
</reference>
<accession>A0AAV3Z202</accession>
<comment type="caution">
    <text evidence="2">The sequence shown here is derived from an EMBL/GenBank/DDBJ whole genome shotgun (WGS) entry which is preliminary data.</text>
</comment>
<sequence length="271" mass="28048">MDESTSEKSSGRPAGSGSASCSKRSSVAGVVARVGGRDSNHSTDVSFLRKMLAAAVPASQSQPAVVVVQAQVRGFKPGLHTFTAVGFHSRMVYTAAFHPCRPADNSGYATSSAIPDHTQRNIHTHISGPATADATTTTTATTAAATTAAAAAAAATTTATTAAARAGSYVMMNQGIPSQTRRRLRAASLVDSSPVFLMTSKSLPQGAAYSELNPSSCVCLCARCLRVYCGAKKRTTTTPNKKESVPVLYLMQGKARQGHMGCCCCCCLSQC</sequence>
<protein>
    <submittedName>
        <fullName evidence="2">Uncharacterized protein</fullName>
    </submittedName>
</protein>
<feature type="compositionally biased region" description="Low complexity" evidence="1">
    <location>
        <begin position="11"/>
        <end position="22"/>
    </location>
</feature>
<dbReference type="AlphaFoldDB" id="A0AAV3Z202"/>
<evidence type="ECO:0000256" key="1">
    <source>
        <dbReference type="SAM" id="MobiDB-lite"/>
    </source>
</evidence>
<feature type="compositionally biased region" description="Basic and acidic residues" evidence="1">
    <location>
        <begin position="1"/>
        <end position="10"/>
    </location>
</feature>